<feature type="region of interest" description="Disordered" evidence="1">
    <location>
        <begin position="88"/>
        <end position="126"/>
    </location>
</feature>
<keyword evidence="3" id="KW-1185">Reference proteome</keyword>
<gene>
    <name evidence="2" type="ORF">SISSUDRAFT_1061968</name>
</gene>
<evidence type="ECO:0000256" key="1">
    <source>
        <dbReference type="SAM" id="MobiDB-lite"/>
    </source>
</evidence>
<proteinExistence type="predicted"/>
<evidence type="ECO:0000313" key="3">
    <source>
        <dbReference type="Proteomes" id="UP000076798"/>
    </source>
</evidence>
<name>A0A166DGZ4_9AGAM</name>
<accession>A0A166DGZ4</accession>
<sequence>MSLTSEEIFPAVSAEDNSDQEATCLERGLKDCSELPHKEIQGEDDELHADVIPADNSQAQLQTFFQNLTIEACTSRPGHFAIADNNVHGRESSESSQSATEAVPNARSAADSVVEGPGSDSATTSPREASRFSCCLATSFDPTLLRAPTRARQLSMVASDNLPFQEDWPNALELCESDTRAEALSIAKTLALTGASHSEASC</sequence>
<feature type="region of interest" description="Disordered" evidence="1">
    <location>
        <begin position="1"/>
        <end position="22"/>
    </location>
</feature>
<protein>
    <submittedName>
        <fullName evidence="2">Uncharacterized protein</fullName>
    </submittedName>
</protein>
<dbReference type="EMBL" id="KV428062">
    <property type="protein sequence ID" value="KZT38517.1"/>
    <property type="molecule type" value="Genomic_DNA"/>
</dbReference>
<organism evidence="2 3">
    <name type="scientific">Sistotremastrum suecicum HHB10207 ss-3</name>
    <dbReference type="NCBI Taxonomy" id="1314776"/>
    <lineage>
        <taxon>Eukaryota</taxon>
        <taxon>Fungi</taxon>
        <taxon>Dikarya</taxon>
        <taxon>Basidiomycota</taxon>
        <taxon>Agaricomycotina</taxon>
        <taxon>Agaricomycetes</taxon>
        <taxon>Sistotremastrales</taxon>
        <taxon>Sistotremastraceae</taxon>
        <taxon>Sistotremastrum</taxon>
    </lineage>
</organism>
<evidence type="ECO:0000313" key="2">
    <source>
        <dbReference type="EMBL" id="KZT38517.1"/>
    </source>
</evidence>
<dbReference type="Proteomes" id="UP000076798">
    <property type="component" value="Unassembled WGS sequence"/>
</dbReference>
<dbReference type="AlphaFoldDB" id="A0A166DGZ4"/>
<reference evidence="2 3" key="1">
    <citation type="journal article" date="2016" name="Mol. Biol. Evol.">
        <title>Comparative Genomics of Early-Diverging Mushroom-Forming Fungi Provides Insights into the Origins of Lignocellulose Decay Capabilities.</title>
        <authorList>
            <person name="Nagy L.G."/>
            <person name="Riley R."/>
            <person name="Tritt A."/>
            <person name="Adam C."/>
            <person name="Daum C."/>
            <person name="Floudas D."/>
            <person name="Sun H."/>
            <person name="Yadav J.S."/>
            <person name="Pangilinan J."/>
            <person name="Larsson K.H."/>
            <person name="Matsuura K."/>
            <person name="Barry K."/>
            <person name="Labutti K."/>
            <person name="Kuo R."/>
            <person name="Ohm R.A."/>
            <person name="Bhattacharya S.S."/>
            <person name="Shirouzu T."/>
            <person name="Yoshinaga Y."/>
            <person name="Martin F.M."/>
            <person name="Grigoriev I.V."/>
            <person name="Hibbett D.S."/>
        </authorList>
    </citation>
    <scope>NUCLEOTIDE SEQUENCE [LARGE SCALE GENOMIC DNA]</scope>
    <source>
        <strain evidence="2 3">HHB10207 ss-3</strain>
    </source>
</reference>